<name>A0A1C7NDB5_9FUNG</name>
<gene>
    <name evidence="2" type="ORF">A0J61_04987</name>
</gene>
<evidence type="ECO:0000313" key="2">
    <source>
        <dbReference type="EMBL" id="OBZ86960.1"/>
    </source>
</evidence>
<dbReference type="InParanoid" id="A0A1C7NDB5"/>
<keyword evidence="3" id="KW-1185">Reference proteome</keyword>
<dbReference type="Proteomes" id="UP000093000">
    <property type="component" value="Unassembled WGS sequence"/>
</dbReference>
<evidence type="ECO:0000313" key="3">
    <source>
        <dbReference type="Proteomes" id="UP000093000"/>
    </source>
</evidence>
<feature type="compositionally biased region" description="Polar residues" evidence="1">
    <location>
        <begin position="19"/>
        <end position="29"/>
    </location>
</feature>
<feature type="region of interest" description="Disordered" evidence="1">
    <location>
        <begin position="15"/>
        <end position="55"/>
    </location>
</feature>
<organism evidence="2 3">
    <name type="scientific">Choanephora cucurbitarum</name>
    <dbReference type="NCBI Taxonomy" id="101091"/>
    <lineage>
        <taxon>Eukaryota</taxon>
        <taxon>Fungi</taxon>
        <taxon>Fungi incertae sedis</taxon>
        <taxon>Mucoromycota</taxon>
        <taxon>Mucoromycotina</taxon>
        <taxon>Mucoromycetes</taxon>
        <taxon>Mucorales</taxon>
        <taxon>Mucorineae</taxon>
        <taxon>Choanephoraceae</taxon>
        <taxon>Choanephoroideae</taxon>
        <taxon>Choanephora</taxon>
    </lineage>
</organism>
<sequence length="281" mass="31653">MNTIRNIFSLKKKSKKSSNHYSINQNNLPSSSVSSFTSNSSSSDSAPQTPTGMPAQETRGIFRTLEPVWYFHASLLADSSLRTSEWIPFDENSQYALEASAGSKDDCVLYQSALGPCTVMLTTSNPNKKKSRQTMFGAPTAQYSSMPSLRANGHIGRTLELDKHVRRSISPVWWFEQDSPDGSKGMCRFDYRNQVRFEALSEDRTRLALTDDAFNVPFTAVLEAPKEHELREEVRGFLFLEPVSTAFQRAFDASHPEKFPVENLSYDDEPWGVTLVRRSSI</sequence>
<proteinExistence type="predicted"/>
<reference evidence="2 3" key="1">
    <citation type="submission" date="2016-03" db="EMBL/GenBank/DDBJ databases">
        <title>Choanephora cucurbitarum.</title>
        <authorList>
            <person name="Min B."/>
            <person name="Park H."/>
            <person name="Park J.-H."/>
            <person name="Shin H.-D."/>
            <person name="Choi I.-G."/>
        </authorList>
    </citation>
    <scope>NUCLEOTIDE SEQUENCE [LARGE SCALE GENOMIC DNA]</scope>
    <source>
        <strain evidence="2 3">KUS-F28377</strain>
    </source>
</reference>
<feature type="compositionally biased region" description="Low complexity" evidence="1">
    <location>
        <begin position="30"/>
        <end position="45"/>
    </location>
</feature>
<protein>
    <submittedName>
        <fullName evidence="2">Uncharacterized protein</fullName>
    </submittedName>
</protein>
<evidence type="ECO:0000256" key="1">
    <source>
        <dbReference type="SAM" id="MobiDB-lite"/>
    </source>
</evidence>
<dbReference type="AlphaFoldDB" id="A0A1C7NDB5"/>
<dbReference type="OrthoDB" id="2284884at2759"/>
<accession>A0A1C7NDB5</accession>
<dbReference type="EMBL" id="LUGH01000257">
    <property type="protein sequence ID" value="OBZ86960.1"/>
    <property type="molecule type" value="Genomic_DNA"/>
</dbReference>
<comment type="caution">
    <text evidence="2">The sequence shown here is derived from an EMBL/GenBank/DDBJ whole genome shotgun (WGS) entry which is preliminary data.</text>
</comment>